<dbReference type="InterPro" id="IPR035901">
    <property type="entry name" value="GIY-YIG_endonuc_sf"/>
</dbReference>
<dbReference type="RefSeq" id="WP_112861364.1">
    <property type="nucleotide sequence ID" value="NZ_UAQP01000005.1"/>
</dbReference>
<dbReference type="Gene3D" id="3.40.1440.10">
    <property type="entry name" value="GIY-YIG endonuclease"/>
    <property type="match status" value="1"/>
</dbReference>
<proteinExistence type="inferred from homology"/>
<dbReference type="EMBL" id="UAQP01000005">
    <property type="protein sequence ID" value="SPU51836.1"/>
    <property type="molecule type" value="Genomic_DNA"/>
</dbReference>
<evidence type="ECO:0000256" key="1">
    <source>
        <dbReference type="ARBA" id="ARBA00007435"/>
    </source>
</evidence>
<dbReference type="InterPro" id="IPR050190">
    <property type="entry name" value="UPF0213_domain"/>
</dbReference>
<evidence type="ECO:0000259" key="2">
    <source>
        <dbReference type="PROSITE" id="PS50164"/>
    </source>
</evidence>
<name>A0A2X1CZD5_BREVE</name>
<reference evidence="3 4" key="1">
    <citation type="submission" date="2018-06" db="EMBL/GenBank/DDBJ databases">
        <authorList>
            <consortium name="Pathogen Informatics"/>
            <person name="Doyle S."/>
        </authorList>
    </citation>
    <scope>NUCLEOTIDE SEQUENCE [LARGE SCALE GENOMIC DNA]</scope>
    <source>
        <strain evidence="3 4">NCTC11166</strain>
    </source>
</reference>
<feature type="domain" description="GIY-YIG" evidence="2">
    <location>
        <begin position="3"/>
        <end position="80"/>
    </location>
</feature>
<comment type="similarity">
    <text evidence="1">Belongs to the UPF0213 family.</text>
</comment>
<evidence type="ECO:0000313" key="4">
    <source>
        <dbReference type="Proteomes" id="UP000251186"/>
    </source>
</evidence>
<dbReference type="PANTHER" id="PTHR34477:SF5">
    <property type="entry name" value="BSL5627 PROTEIN"/>
    <property type="match status" value="1"/>
</dbReference>
<accession>A0A2X1CZD5</accession>
<dbReference type="PROSITE" id="PS50164">
    <property type="entry name" value="GIY_YIG"/>
    <property type="match status" value="1"/>
</dbReference>
<dbReference type="Proteomes" id="UP000251186">
    <property type="component" value="Unassembled WGS sequence"/>
</dbReference>
<organism evidence="3 4">
    <name type="scientific">Brevundimonas vesicularis</name>
    <name type="common">Pseudomonas vesicularis</name>
    <dbReference type="NCBI Taxonomy" id="41276"/>
    <lineage>
        <taxon>Bacteria</taxon>
        <taxon>Pseudomonadati</taxon>
        <taxon>Pseudomonadota</taxon>
        <taxon>Alphaproteobacteria</taxon>
        <taxon>Caulobacterales</taxon>
        <taxon>Caulobacteraceae</taxon>
        <taxon>Brevundimonas</taxon>
    </lineage>
</organism>
<sequence>MAKTFYLYLLASGPCGYLCVGVTNDIARRVAEHKSGMVPGYTAERGIDQLVWYEAHQYIDQAILREKRIKRWLREWKFALVEKDNPRWLDLYGEVRASAEPGSAAPTGPDVI</sequence>
<dbReference type="CDD" id="cd10448">
    <property type="entry name" value="GIY-YIG_unchar_3"/>
    <property type="match status" value="1"/>
</dbReference>
<dbReference type="PANTHER" id="PTHR34477">
    <property type="entry name" value="UPF0213 PROTEIN YHBQ"/>
    <property type="match status" value="1"/>
</dbReference>
<dbReference type="SUPFAM" id="SSF82771">
    <property type="entry name" value="GIY-YIG endonuclease"/>
    <property type="match status" value="1"/>
</dbReference>
<dbReference type="Pfam" id="PF01541">
    <property type="entry name" value="GIY-YIG"/>
    <property type="match status" value="1"/>
</dbReference>
<gene>
    <name evidence="3" type="ORF">NCTC11166_00146</name>
</gene>
<dbReference type="AlphaFoldDB" id="A0A2X1CZD5"/>
<protein>
    <submittedName>
        <fullName evidence="3">GIY-YIG nuclease superfamily protein</fullName>
    </submittedName>
</protein>
<dbReference type="InterPro" id="IPR000305">
    <property type="entry name" value="GIY-YIG_endonuc"/>
</dbReference>
<evidence type="ECO:0000313" key="3">
    <source>
        <dbReference type="EMBL" id="SPU51836.1"/>
    </source>
</evidence>